<feature type="compositionally biased region" description="Basic residues" evidence="1">
    <location>
        <begin position="1"/>
        <end position="10"/>
    </location>
</feature>
<feature type="domain" description="F-box" evidence="2">
    <location>
        <begin position="60"/>
        <end position="108"/>
    </location>
</feature>
<dbReference type="SUPFAM" id="SSF81383">
    <property type="entry name" value="F-box domain"/>
    <property type="match status" value="1"/>
</dbReference>
<dbReference type="InterPro" id="IPR039719">
    <property type="entry name" value="FBXO28"/>
</dbReference>
<dbReference type="PROSITE" id="PS50181">
    <property type="entry name" value="FBOX"/>
    <property type="match status" value="1"/>
</dbReference>
<dbReference type="PANTHER" id="PTHR13252:SF9">
    <property type="entry name" value="F-BOX ONLY PROTEIN 28"/>
    <property type="match status" value="1"/>
</dbReference>
<name>A0A915E5Z8_9BILA</name>
<dbReference type="WBParaSite" id="jg26555">
    <property type="protein sequence ID" value="jg26555"/>
    <property type="gene ID" value="jg26555"/>
</dbReference>
<protein>
    <submittedName>
        <fullName evidence="4">F-box domain-containing protein</fullName>
    </submittedName>
</protein>
<dbReference type="PANTHER" id="PTHR13252">
    <property type="entry name" value="F-BOX ONLY PROTEIN 28"/>
    <property type="match status" value="1"/>
</dbReference>
<organism evidence="3 4">
    <name type="scientific">Ditylenchus dipsaci</name>
    <dbReference type="NCBI Taxonomy" id="166011"/>
    <lineage>
        <taxon>Eukaryota</taxon>
        <taxon>Metazoa</taxon>
        <taxon>Ecdysozoa</taxon>
        <taxon>Nematoda</taxon>
        <taxon>Chromadorea</taxon>
        <taxon>Rhabditida</taxon>
        <taxon>Tylenchina</taxon>
        <taxon>Tylenchomorpha</taxon>
        <taxon>Sphaerularioidea</taxon>
        <taxon>Anguinidae</taxon>
        <taxon>Anguininae</taxon>
        <taxon>Ditylenchus</taxon>
    </lineage>
</organism>
<dbReference type="Gene3D" id="1.20.1280.50">
    <property type="match status" value="1"/>
</dbReference>
<reference evidence="4" key="1">
    <citation type="submission" date="2022-11" db="UniProtKB">
        <authorList>
            <consortium name="WormBaseParasite"/>
        </authorList>
    </citation>
    <scope>IDENTIFICATION</scope>
</reference>
<dbReference type="InterPro" id="IPR001810">
    <property type="entry name" value="F-box_dom"/>
</dbReference>
<keyword evidence="3" id="KW-1185">Reference proteome</keyword>
<feature type="compositionally biased region" description="Polar residues" evidence="1">
    <location>
        <begin position="13"/>
        <end position="25"/>
    </location>
</feature>
<dbReference type="Pfam" id="PF12937">
    <property type="entry name" value="F-box-like"/>
    <property type="match status" value="1"/>
</dbReference>
<evidence type="ECO:0000259" key="2">
    <source>
        <dbReference type="PROSITE" id="PS50181"/>
    </source>
</evidence>
<sequence>MQTRAASKRKFVSENSPDQGSTNSFHCVEKERGEGRKFFPSFPVSLTKSQRGTSQKNLFTTTIDKLPNVVLSSIFQYLSFEDLSQHRRVCKAFQGQMEELLNRGFDKTRKFADDLYDRFRKMLPRRPSKKKHHPFYDLSSVTENISTIIRMLGYSFKEPIRKGHCCFFAGKVLDLILLELNCIEGELNRNVPRRIAYTFSYLENLRDYESMAIDHLKHYAKKRHNVFLPVLPESKAKLMVTCKNTKEASVQTTDSGLSEKMLKKQISKHYKPFLLHVKSRYLFGRTK</sequence>
<accession>A0A915E5Z8</accession>
<dbReference type="GO" id="GO:0000209">
    <property type="term" value="P:protein polyubiquitination"/>
    <property type="evidence" value="ECO:0007669"/>
    <property type="project" value="TreeGrafter"/>
</dbReference>
<dbReference type="Proteomes" id="UP000887574">
    <property type="component" value="Unplaced"/>
</dbReference>
<evidence type="ECO:0000256" key="1">
    <source>
        <dbReference type="SAM" id="MobiDB-lite"/>
    </source>
</evidence>
<evidence type="ECO:0000313" key="4">
    <source>
        <dbReference type="WBParaSite" id="jg26555"/>
    </source>
</evidence>
<dbReference type="AlphaFoldDB" id="A0A915E5Z8"/>
<feature type="region of interest" description="Disordered" evidence="1">
    <location>
        <begin position="1"/>
        <end position="25"/>
    </location>
</feature>
<dbReference type="InterPro" id="IPR036047">
    <property type="entry name" value="F-box-like_dom_sf"/>
</dbReference>
<evidence type="ECO:0000313" key="3">
    <source>
        <dbReference type="Proteomes" id="UP000887574"/>
    </source>
</evidence>
<proteinExistence type="predicted"/>